<reference evidence="1 2" key="1">
    <citation type="submission" date="2023-03" db="EMBL/GenBank/DDBJ databases">
        <title>Bacillus Genome Sequencing.</title>
        <authorList>
            <person name="Dunlap C."/>
        </authorList>
    </citation>
    <scope>NUCLEOTIDE SEQUENCE [LARGE SCALE GENOMIC DNA]</scope>
    <source>
        <strain evidence="1 2">NRS-38</strain>
    </source>
</reference>
<gene>
    <name evidence="1" type="ORF">P9850_15870</name>
</gene>
<dbReference type="NCBIfam" id="TIGR03696">
    <property type="entry name" value="Rhs_assc_core"/>
    <property type="match status" value="1"/>
</dbReference>
<name>A0ABD5IZB9_9BACL</name>
<dbReference type="InterPro" id="IPR022385">
    <property type="entry name" value="Rhs_assc_core"/>
</dbReference>
<comment type="caution">
    <text evidence="1">The sequence shown here is derived from an EMBL/GenBank/DDBJ whole genome shotgun (WGS) entry which is preliminary data.</text>
</comment>
<dbReference type="PANTHER" id="PTHR32305:SF17">
    <property type="entry name" value="TRNA NUCLEASE WAPA"/>
    <property type="match status" value="1"/>
</dbReference>
<dbReference type="InterPro" id="IPR050708">
    <property type="entry name" value="T6SS_VgrG/RHS"/>
</dbReference>
<dbReference type="AlphaFoldDB" id="A0ABD5IZB9"/>
<evidence type="ECO:0000313" key="1">
    <source>
        <dbReference type="EMBL" id="MED5053276.1"/>
    </source>
</evidence>
<sequence>MATAYRYAGYYYDEETGLYYLMAQYYDANIGQFITRDTFRGGEDKPQSLNQHAYTKNNPVSGSEWACLTEDSCKFN</sequence>
<evidence type="ECO:0000313" key="2">
    <source>
        <dbReference type="Proteomes" id="UP001339962"/>
    </source>
</evidence>
<dbReference type="Gene3D" id="2.180.10.10">
    <property type="entry name" value="RHS repeat-associated core"/>
    <property type="match status" value="1"/>
</dbReference>
<organism evidence="1 2">
    <name type="scientific">Anoxybacteroides rupiense</name>
    <dbReference type="NCBI Taxonomy" id="311460"/>
    <lineage>
        <taxon>Bacteria</taxon>
        <taxon>Bacillati</taxon>
        <taxon>Bacillota</taxon>
        <taxon>Bacilli</taxon>
        <taxon>Bacillales</taxon>
        <taxon>Anoxybacillaceae</taxon>
        <taxon>Anoxybacteroides</taxon>
    </lineage>
</organism>
<dbReference type="EMBL" id="JARTLI010000041">
    <property type="protein sequence ID" value="MED5053276.1"/>
    <property type="molecule type" value="Genomic_DNA"/>
</dbReference>
<dbReference type="PANTHER" id="PTHR32305">
    <property type="match status" value="1"/>
</dbReference>
<accession>A0ABD5IZB9</accession>
<dbReference type="Proteomes" id="UP001339962">
    <property type="component" value="Unassembled WGS sequence"/>
</dbReference>
<protein>
    <submittedName>
        <fullName evidence="1">RHS repeat-associated core domain-containing protein</fullName>
    </submittedName>
</protein>
<proteinExistence type="predicted"/>